<reference evidence="2 3" key="1">
    <citation type="journal article" date="2015" name="Genome Biol. Evol.">
        <title>Comparative Genomics of a Bacterivorous Green Alga Reveals Evolutionary Causalities and Consequences of Phago-Mixotrophic Mode of Nutrition.</title>
        <authorList>
            <person name="Burns J.A."/>
            <person name="Paasch A."/>
            <person name="Narechania A."/>
            <person name="Kim E."/>
        </authorList>
    </citation>
    <scope>NUCLEOTIDE SEQUENCE [LARGE SCALE GENOMIC DNA]</scope>
    <source>
        <strain evidence="2 3">PLY_AMNH</strain>
    </source>
</reference>
<gene>
    <name evidence="2" type="ORF">CYMTET_5214</name>
</gene>
<feature type="compositionally biased region" description="Polar residues" evidence="1">
    <location>
        <begin position="107"/>
        <end position="116"/>
    </location>
</feature>
<dbReference type="EMBL" id="LGRX02000936">
    <property type="protein sequence ID" value="KAK3287267.1"/>
    <property type="molecule type" value="Genomic_DNA"/>
</dbReference>
<proteinExistence type="predicted"/>
<comment type="caution">
    <text evidence="2">The sequence shown here is derived from an EMBL/GenBank/DDBJ whole genome shotgun (WGS) entry which is preliminary data.</text>
</comment>
<organism evidence="2 3">
    <name type="scientific">Cymbomonas tetramitiformis</name>
    <dbReference type="NCBI Taxonomy" id="36881"/>
    <lineage>
        <taxon>Eukaryota</taxon>
        <taxon>Viridiplantae</taxon>
        <taxon>Chlorophyta</taxon>
        <taxon>Pyramimonadophyceae</taxon>
        <taxon>Pyramimonadales</taxon>
        <taxon>Pyramimonadaceae</taxon>
        <taxon>Cymbomonas</taxon>
    </lineage>
</organism>
<evidence type="ECO:0000256" key="1">
    <source>
        <dbReference type="SAM" id="MobiDB-lite"/>
    </source>
</evidence>
<protein>
    <submittedName>
        <fullName evidence="2">Uncharacterized protein</fullName>
    </submittedName>
</protein>
<evidence type="ECO:0000313" key="2">
    <source>
        <dbReference type="EMBL" id="KAK3287267.1"/>
    </source>
</evidence>
<evidence type="ECO:0000313" key="3">
    <source>
        <dbReference type="Proteomes" id="UP001190700"/>
    </source>
</evidence>
<sequence length="222" mass="23227">MFFLRGQRGVPCVRRVDEYTDIARHADTAALNVNIFTADMPAVSAAAEPSPTVSVSSGEERTGPPDSHPFMPPPVARTFADFIGSTGFTVEAPDTEPHIGMNMLSTVDQPADSNGYATEDTDDEDTAPAQPPTRHGCGMPVPDFGRSFLTTSFVCALFIECAAAASLTASGVSGAIEHVCTAPPVGGAGWSAPAATMSTTLPSTGSPIERRYHLTRSLPDIN</sequence>
<keyword evidence="3" id="KW-1185">Reference proteome</keyword>
<accession>A0AAE0LJA9</accession>
<dbReference type="AlphaFoldDB" id="A0AAE0LJA9"/>
<feature type="region of interest" description="Disordered" evidence="1">
    <location>
        <begin position="47"/>
        <end position="72"/>
    </location>
</feature>
<dbReference type="Proteomes" id="UP001190700">
    <property type="component" value="Unassembled WGS sequence"/>
</dbReference>
<name>A0AAE0LJA9_9CHLO</name>
<feature type="region of interest" description="Disordered" evidence="1">
    <location>
        <begin position="107"/>
        <end position="136"/>
    </location>
</feature>